<gene>
    <name evidence="6" type="ORF">SAMN05660865_00443</name>
</gene>
<dbReference type="Gene3D" id="3.20.10.10">
    <property type="entry name" value="D-amino Acid Aminotransferase, subunit A, domain 2"/>
    <property type="match status" value="1"/>
</dbReference>
<dbReference type="InterPro" id="IPR036038">
    <property type="entry name" value="Aminotransferase-like"/>
</dbReference>
<proteinExistence type="inferred from homology"/>
<organism evidence="6 7">
    <name type="scientific">Caloramator fervidus</name>
    <dbReference type="NCBI Taxonomy" id="29344"/>
    <lineage>
        <taxon>Bacteria</taxon>
        <taxon>Bacillati</taxon>
        <taxon>Bacillota</taxon>
        <taxon>Clostridia</taxon>
        <taxon>Eubacteriales</taxon>
        <taxon>Clostridiaceae</taxon>
        <taxon>Caloramator</taxon>
    </lineage>
</organism>
<evidence type="ECO:0000256" key="1">
    <source>
        <dbReference type="ARBA" id="ARBA00001933"/>
    </source>
</evidence>
<dbReference type="Proteomes" id="UP000242850">
    <property type="component" value="Unassembled WGS sequence"/>
</dbReference>
<evidence type="ECO:0000256" key="5">
    <source>
        <dbReference type="RuleBase" id="RU004516"/>
    </source>
</evidence>
<dbReference type="InterPro" id="IPR001544">
    <property type="entry name" value="Aminotrans_IV"/>
</dbReference>
<evidence type="ECO:0000256" key="2">
    <source>
        <dbReference type="ARBA" id="ARBA00009320"/>
    </source>
</evidence>
<dbReference type="EMBL" id="FNUK01000003">
    <property type="protein sequence ID" value="SEF52524.1"/>
    <property type="molecule type" value="Genomic_DNA"/>
</dbReference>
<dbReference type="PROSITE" id="PS00770">
    <property type="entry name" value="AA_TRANSFER_CLASS_4"/>
    <property type="match status" value="1"/>
</dbReference>
<dbReference type="OrthoDB" id="9805628at2"/>
<dbReference type="InterPro" id="IPR043132">
    <property type="entry name" value="BCAT-like_C"/>
</dbReference>
<evidence type="ECO:0000313" key="6">
    <source>
        <dbReference type="EMBL" id="SEF52524.1"/>
    </source>
</evidence>
<dbReference type="InterPro" id="IPR043131">
    <property type="entry name" value="BCAT-like_N"/>
</dbReference>
<dbReference type="Gene3D" id="3.30.470.10">
    <property type="match status" value="1"/>
</dbReference>
<keyword evidence="6" id="KW-0456">Lyase</keyword>
<comment type="similarity">
    <text evidence="2 4">Belongs to the class-IV pyridoxal-phosphate-dependent aminotransferase family.</text>
</comment>
<sequence length="249" mass="30158">MNFDKNLSFGMVPFETLYFYDYKIEDIDKHYVRLKRTHRILNISFNIGYQNFYDMLYKYIYENNLSSGVLKVVCYNDEINIFYRKPHYTKDMFQRGLKLKISKVVKSKRNIFNYIKTFNYGINYIEDIKAKKKGYDTALFLNENKEVCETSYANIFFVYDKEIFTPHLLSGILRGIMRDNVLSFFKSKGYKINKTFIRYEDIKYFKECFLTNSVMGVMPVFSIDDILFKERYSIDLILKSKKFFREWIK</sequence>
<evidence type="ECO:0000313" key="7">
    <source>
        <dbReference type="Proteomes" id="UP000242850"/>
    </source>
</evidence>
<dbReference type="PANTHER" id="PTHR42743:SF11">
    <property type="entry name" value="AMINODEOXYCHORISMATE LYASE"/>
    <property type="match status" value="1"/>
</dbReference>
<name>A0A1H5SQ07_9CLOT</name>
<keyword evidence="7" id="KW-1185">Reference proteome</keyword>
<dbReference type="AlphaFoldDB" id="A0A1H5SQ07"/>
<protein>
    <submittedName>
        <fullName evidence="6">4-amino-4-deoxychorismate lyase</fullName>
    </submittedName>
</protein>
<accession>A0A1H5SQ07</accession>
<dbReference type="Pfam" id="PF01063">
    <property type="entry name" value="Aminotran_4"/>
    <property type="match status" value="1"/>
</dbReference>
<reference evidence="7" key="1">
    <citation type="submission" date="2016-10" db="EMBL/GenBank/DDBJ databases">
        <authorList>
            <person name="Varghese N."/>
            <person name="Submissions S."/>
        </authorList>
    </citation>
    <scope>NUCLEOTIDE SEQUENCE [LARGE SCALE GENOMIC DNA]</scope>
    <source>
        <strain evidence="7">DSM 5463</strain>
    </source>
</reference>
<dbReference type="SUPFAM" id="SSF56752">
    <property type="entry name" value="D-aminoacid aminotransferase-like PLP-dependent enzymes"/>
    <property type="match status" value="1"/>
</dbReference>
<keyword evidence="3 5" id="KW-0663">Pyridoxal phosphate</keyword>
<dbReference type="InterPro" id="IPR018300">
    <property type="entry name" value="Aminotrans_IV_CS"/>
</dbReference>
<dbReference type="FunFam" id="3.20.10.10:FF:000002">
    <property type="entry name" value="D-alanine aminotransferase"/>
    <property type="match status" value="1"/>
</dbReference>
<dbReference type="GO" id="GO:0046394">
    <property type="term" value="P:carboxylic acid biosynthetic process"/>
    <property type="evidence" value="ECO:0007669"/>
    <property type="project" value="UniProtKB-ARBA"/>
</dbReference>
<dbReference type="GO" id="GO:0008652">
    <property type="term" value="P:amino acid biosynthetic process"/>
    <property type="evidence" value="ECO:0007669"/>
    <property type="project" value="UniProtKB-ARBA"/>
</dbReference>
<dbReference type="PANTHER" id="PTHR42743">
    <property type="entry name" value="AMINO-ACID AMINOTRANSFERASE"/>
    <property type="match status" value="1"/>
</dbReference>
<comment type="cofactor">
    <cofactor evidence="1 5">
        <name>pyridoxal 5'-phosphate</name>
        <dbReference type="ChEBI" id="CHEBI:597326"/>
    </cofactor>
</comment>
<dbReference type="InterPro" id="IPR050571">
    <property type="entry name" value="Class-IV_PLP-Dep_Aminotrnsfr"/>
</dbReference>
<dbReference type="GO" id="GO:0005829">
    <property type="term" value="C:cytosol"/>
    <property type="evidence" value="ECO:0007669"/>
    <property type="project" value="TreeGrafter"/>
</dbReference>
<evidence type="ECO:0000256" key="3">
    <source>
        <dbReference type="ARBA" id="ARBA00022898"/>
    </source>
</evidence>
<dbReference type="CDD" id="cd00449">
    <property type="entry name" value="PLPDE_IV"/>
    <property type="match status" value="1"/>
</dbReference>
<dbReference type="GO" id="GO:0016829">
    <property type="term" value="F:lyase activity"/>
    <property type="evidence" value="ECO:0007669"/>
    <property type="project" value="UniProtKB-KW"/>
</dbReference>
<evidence type="ECO:0000256" key="4">
    <source>
        <dbReference type="RuleBase" id="RU004106"/>
    </source>
</evidence>
<dbReference type="RefSeq" id="WP_103895455.1">
    <property type="nucleotide sequence ID" value="NZ_FNUK01000003.1"/>
</dbReference>